<dbReference type="NCBIfam" id="TIGR01493">
    <property type="entry name" value="HAD-SF-IA-v2"/>
    <property type="match status" value="1"/>
</dbReference>
<dbReference type="InterPro" id="IPR006439">
    <property type="entry name" value="HAD-SF_hydro_IA"/>
</dbReference>
<dbReference type="InterPro" id="IPR023214">
    <property type="entry name" value="HAD_sf"/>
</dbReference>
<dbReference type="PRINTS" id="PR00413">
    <property type="entry name" value="HADHALOGNASE"/>
</dbReference>
<dbReference type="Proteomes" id="UP001056012">
    <property type="component" value="Chromosome 5"/>
</dbReference>
<keyword evidence="1" id="KW-0378">Hydrolase</keyword>
<dbReference type="InterPro" id="IPR036412">
    <property type="entry name" value="HAD-like_sf"/>
</dbReference>
<keyword evidence="3" id="KW-1185">Reference proteome</keyword>
<evidence type="ECO:0008006" key="4">
    <source>
        <dbReference type="Google" id="ProtNLM"/>
    </source>
</evidence>
<dbReference type="SUPFAM" id="SSF56784">
    <property type="entry name" value="HAD-like"/>
    <property type="match status" value="1"/>
</dbReference>
<dbReference type="GO" id="GO:0016791">
    <property type="term" value="F:phosphatase activity"/>
    <property type="evidence" value="ECO:0007669"/>
    <property type="project" value="UniProtKB-ARBA"/>
</dbReference>
<evidence type="ECO:0000256" key="1">
    <source>
        <dbReference type="ARBA" id="ARBA00022801"/>
    </source>
</evidence>
<dbReference type="Pfam" id="PF00702">
    <property type="entry name" value="Hydrolase"/>
    <property type="match status" value="1"/>
</dbReference>
<dbReference type="OrthoDB" id="40579at2759"/>
<dbReference type="SFLD" id="SFLDS00003">
    <property type="entry name" value="Haloacid_Dehalogenase"/>
    <property type="match status" value="1"/>
</dbReference>
<dbReference type="Gene3D" id="3.40.50.1000">
    <property type="entry name" value="HAD superfamily/HAD-like"/>
    <property type="match status" value="1"/>
</dbReference>
<dbReference type="InterPro" id="IPR023198">
    <property type="entry name" value="PGP-like_dom2"/>
</dbReference>
<dbReference type="VEuPathDB" id="FungiDB:yc1106_07260"/>
<gene>
    <name evidence="2" type="ORF">yc1106_07260</name>
</gene>
<proteinExistence type="predicted"/>
<sequence>METSFHQVDLNSQTVSSKTAPKPIISVKMALSPTPRAFFFDVFGTCVDWRKSITSNLCKWAHKSLNDATASLASQLRLRVSAMTEDDWGRFAQDWRNCYKAFTKQLAEFSEHSSEDYPFMTIDDYHRKSLRELMVKWELQGLWDAFDTAAVSWEWHHLEPWDDSVMGVQLLNQLCATCTLSNGNLGLLDDLRVFSGIPFTHILSSELFGTYKPNPRVYRGAAERMGLAPAECVMVAAHLADLKAAKANGLQTVYVERPGEEDWSVEEIQKARTAGWVDIWVELGEGNRGFITVAERLGLKVPEANPDARLSSSLPTGVN</sequence>
<dbReference type="SFLD" id="SFLDG01129">
    <property type="entry name" value="C1.5:_HAD__Beta-PGM__Phosphata"/>
    <property type="match status" value="1"/>
</dbReference>
<dbReference type="InterPro" id="IPR051540">
    <property type="entry name" value="S-2-haloacid_dehalogenase"/>
</dbReference>
<evidence type="ECO:0000313" key="2">
    <source>
        <dbReference type="EMBL" id="USP79986.1"/>
    </source>
</evidence>
<organism evidence="2 3">
    <name type="scientific">Curvularia clavata</name>
    <dbReference type="NCBI Taxonomy" id="95742"/>
    <lineage>
        <taxon>Eukaryota</taxon>
        <taxon>Fungi</taxon>
        <taxon>Dikarya</taxon>
        <taxon>Ascomycota</taxon>
        <taxon>Pezizomycotina</taxon>
        <taxon>Dothideomycetes</taxon>
        <taxon>Pleosporomycetidae</taxon>
        <taxon>Pleosporales</taxon>
        <taxon>Pleosporineae</taxon>
        <taxon>Pleosporaceae</taxon>
        <taxon>Curvularia</taxon>
    </lineage>
</organism>
<dbReference type="EMBL" id="CP089278">
    <property type="protein sequence ID" value="USP79986.1"/>
    <property type="molecule type" value="Genomic_DNA"/>
</dbReference>
<evidence type="ECO:0000313" key="3">
    <source>
        <dbReference type="Proteomes" id="UP001056012"/>
    </source>
</evidence>
<dbReference type="PANTHER" id="PTHR43316">
    <property type="entry name" value="HYDROLASE, HALOACID DELAHOGENASE-RELATED"/>
    <property type="match status" value="1"/>
</dbReference>
<dbReference type="PANTHER" id="PTHR43316:SF3">
    <property type="entry name" value="HALOACID DEHALOGENASE, TYPE II (AFU_ORTHOLOGUE AFUA_2G07750)-RELATED"/>
    <property type="match status" value="1"/>
</dbReference>
<dbReference type="AlphaFoldDB" id="A0A9Q9DW11"/>
<accession>A0A9Q9DW11</accession>
<dbReference type="Gene3D" id="1.10.150.240">
    <property type="entry name" value="Putative phosphatase, domain 2"/>
    <property type="match status" value="1"/>
</dbReference>
<reference evidence="2" key="1">
    <citation type="submission" date="2021-12" db="EMBL/GenBank/DDBJ databases">
        <title>Curvularia clavata genome.</title>
        <authorList>
            <person name="Cao Y."/>
        </authorList>
    </citation>
    <scope>NUCLEOTIDE SEQUENCE</scope>
    <source>
        <strain evidence="2">Yc1106</strain>
    </source>
</reference>
<name>A0A9Q9DW11_CURCL</name>
<protein>
    <recommendedName>
        <fullName evidence="4">Haloacid dehalogenase</fullName>
    </recommendedName>
</protein>